<name>A0A0M0BWK1_9ARCH</name>
<evidence type="ECO:0000313" key="3">
    <source>
        <dbReference type="Proteomes" id="UP000037237"/>
    </source>
</evidence>
<dbReference type="EMBL" id="LFWU01000051">
    <property type="protein sequence ID" value="KON32839.1"/>
    <property type="molecule type" value="Genomic_DNA"/>
</dbReference>
<sequence>MDYETLFELAKPYLKKNDFGMPHTRRVFDIAKQNFDMPIELEEMVFCSIIMHDIGGHTIEQQYKDGPQITAFILTKLGYNKLFVDEVCEIVRTHHNHPDNASLAFKILYDSDKLVMFSREEFSHYNQKPFFDWTEILKLFYYEHAQDLAKKLLLQRTAEENIVNH</sequence>
<dbReference type="Pfam" id="PF01966">
    <property type="entry name" value="HD"/>
    <property type="match status" value="1"/>
</dbReference>
<evidence type="ECO:0000259" key="1">
    <source>
        <dbReference type="Pfam" id="PF01966"/>
    </source>
</evidence>
<gene>
    <name evidence="2" type="ORF">AC477_02390</name>
</gene>
<comment type="caution">
    <text evidence="2">The sequence shown here is derived from an EMBL/GenBank/DDBJ whole genome shotgun (WGS) entry which is preliminary data.</text>
</comment>
<organism evidence="2 3">
    <name type="scientific">miscellaneous Crenarchaeota group-1 archaeon SG8-32-1</name>
    <dbReference type="NCBI Taxonomy" id="1685124"/>
    <lineage>
        <taxon>Archaea</taxon>
        <taxon>Candidatus Bathyarchaeota</taxon>
        <taxon>MCG-1</taxon>
    </lineage>
</organism>
<dbReference type="InterPro" id="IPR006674">
    <property type="entry name" value="HD_domain"/>
</dbReference>
<proteinExistence type="predicted"/>
<dbReference type="AlphaFoldDB" id="A0A0M0BWK1"/>
<protein>
    <recommendedName>
        <fullName evidence="1">HD domain-containing protein</fullName>
    </recommendedName>
</protein>
<dbReference type="Proteomes" id="UP000037237">
    <property type="component" value="Unassembled WGS sequence"/>
</dbReference>
<feature type="domain" description="HD" evidence="1">
    <location>
        <begin position="23"/>
        <end position="114"/>
    </location>
</feature>
<dbReference type="SUPFAM" id="SSF109604">
    <property type="entry name" value="HD-domain/PDEase-like"/>
    <property type="match status" value="1"/>
</dbReference>
<accession>A0A0M0BWK1</accession>
<evidence type="ECO:0000313" key="2">
    <source>
        <dbReference type="EMBL" id="KON32839.1"/>
    </source>
</evidence>
<reference evidence="2 3" key="1">
    <citation type="submission" date="2015-06" db="EMBL/GenBank/DDBJ databases">
        <title>New insights into the roles of widespread benthic archaea in carbon and nitrogen cycling.</title>
        <authorList>
            <person name="Lazar C.S."/>
            <person name="Baker B.J."/>
            <person name="Seitz K.W."/>
            <person name="Hyde A.S."/>
            <person name="Dick G.J."/>
            <person name="Hinrichs K.-U."/>
            <person name="Teske A.P."/>
        </authorList>
    </citation>
    <scope>NUCLEOTIDE SEQUENCE [LARGE SCALE GENOMIC DNA]</scope>
    <source>
        <strain evidence="2">SG8-32-1</strain>
    </source>
</reference>
<dbReference type="Gene3D" id="1.10.3210.10">
    <property type="entry name" value="Hypothetical protein af1432"/>
    <property type="match status" value="1"/>
</dbReference>